<evidence type="ECO:0000259" key="1">
    <source>
        <dbReference type="Pfam" id="PF04542"/>
    </source>
</evidence>
<dbReference type="SUPFAM" id="SSF88946">
    <property type="entry name" value="Sigma2 domain of RNA polymerase sigma factors"/>
    <property type="match status" value="1"/>
</dbReference>
<name>A0A1F7WAJ3_9BACT</name>
<sequence length="62" mass="7618">MDQNEKQRQFTREYRQLFDFLYRYVRYRVPSVEDAEDVVSDVFVQAYARLDGYEPLLGTFRQ</sequence>
<organism evidence="2 3">
    <name type="scientific">Candidatus Uhrbacteria bacterium RIFOXYB2_FULL_57_15</name>
    <dbReference type="NCBI Taxonomy" id="1802422"/>
    <lineage>
        <taxon>Bacteria</taxon>
        <taxon>Candidatus Uhriibacteriota</taxon>
    </lineage>
</organism>
<accession>A0A1F7WAJ3</accession>
<dbReference type="GO" id="GO:0003700">
    <property type="term" value="F:DNA-binding transcription factor activity"/>
    <property type="evidence" value="ECO:0007669"/>
    <property type="project" value="InterPro"/>
</dbReference>
<comment type="caution">
    <text evidence="2">The sequence shown here is derived from an EMBL/GenBank/DDBJ whole genome shotgun (WGS) entry which is preliminary data.</text>
</comment>
<dbReference type="AlphaFoldDB" id="A0A1F7WAJ3"/>
<feature type="domain" description="RNA polymerase sigma-70 region 2" evidence="1">
    <location>
        <begin position="14"/>
        <end position="60"/>
    </location>
</feature>
<evidence type="ECO:0000313" key="2">
    <source>
        <dbReference type="EMBL" id="OGL99616.1"/>
    </source>
</evidence>
<dbReference type="EMBL" id="MGFE01000001">
    <property type="protein sequence ID" value="OGL99616.1"/>
    <property type="molecule type" value="Genomic_DNA"/>
</dbReference>
<dbReference type="Pfam" id="PF04542">
    <property type="entry name" value="Sigma70_r2"/>
    <property type="match status" value="1"/>
</dbReference>
<dbReference type="Gene3D" id="1.10.1740.10">
    <property type="match status" value="1"/>
</dbReference>
<proteinExistence type="predicted"/>
<dbReference type="Proteomes" id="UP000176501">
    <property type="component" value="Unassembled WGS sequence"/>
</dbReference>
<evidence type="ECO:0000313" key="3">
    <source>
        <dbReference type="Proteomes" id="UP000176501"/>
    </source>
</evidence>
<dbReference type="InterPro" id="IPR013325">
    <property type="entry name" value="RNA_pol_sigma_r2"/>
</dbReference>
<protein>
    <recommendedName>
        <fullName evidence="1">RNA polymerase sigma-70 region 2 domain-containing protein</fullName>
    </recommendedName>
</protein>
<dbReference type="InterPro" id="IPR007627">
    <property type="entry name" value="RNA_pol_sigma70_r2"/>
</dbReference>
<dbReference type="GO" id="GO:0006352">
    <property type="term" value="P:DNA-templated transcription initiation"/>
    <property type="evidence" value="ECO:0007669"/>
    <property type="project" value="InterPro"/>
</dbReference>
<gene>
    <name evidence="2" type="ORF">A2304_04410</name>
</gene>
<reference evidence="2 3" key="1">
    <citation type="journal article" date="2016" name="Nat. Commun.">
        <title>Thousands of microbial genomes shed light on interconnected biogeochemical processes in an aquifer system.</title>
        <authorList>
            <person name="Anantharaman K."/>
            <person name="Brown C.T."/>
            <person name="Hug L.A."/>
            <person name="Sharon I."/>
            <person name="Castelle C.J."/>
            <person name="Probst A.J."/>
            <person name="Thomas B.C."/>
            <person name="Singh A."/>
            <person name="Wilkins M.J."/>
            <person name="Karaoz U."/>
            <person name="Brodie E.L."/>
            <person name="Williams K.H."/>
            <person name="Hubbard S.S."/>
            <person name="Banfield J.F."/>
        </authorList>
    </citation>
    <scope>NUCLEOTIDE SEQUENCE [LARGE SCALE GENOMIC DNA]</scope>
</reference>